<keyword evidence="2" id="KW-0689">Ribosomal protein</keyword>
<dbReference type="HAMAP" id="MF_00291_B">
    <property type="entry name" value="Ribosomal_uS2_B"/>
    <property type="match status" value="1"/>
</dbReference>
<dbReference type="PROSITE" id="PS00962">
    <property type="entry name" value="RIBOSOMAL_S2_1"/>
    <property type="match status" value="1"/>
</dbReference>
<name>A0A9N8PND3_9PEZI</name>
<dbReference type="InterPro" id="IPR018130">
    <property type="entry name" value="Ribosomal_uS2_CS"/>
</dbReference>
<dbReference type="OrthoDB" id="2320368at2759"/>
<dbReference type="GO" id="GO:0003735">
    <property type="term" value="F:structural constituent of ribosome"/>
    <property type="evidence" value="ECO:0007669"/>
    <property type="project" value="InterPro"/>
</dbReference>
<evidence type="ECO:0008006" key="7">
    <source>
        <dbReference type="Google" id="ProtNLM"/>
    </source>
</evidence>
<comment type="similarity">
    <text evidence="1">Belongs to the universal ribosomal protein uS2 family.</text>
</comment>
<keyword evidence="3" id="KW-0687">Ribonucleoprotein</keyword>
<dbReference type="Pfam" id="PF00318">
    <property type="entry name" value="Ribosomal_S2"/>
    <property type="match status" value="1"/>
</dbReference>
<dbReference type="Proteomes" id="UP000745764">
    <property type="component" value="Unassembled WGS sequence"/>
</dbReference>
<organism evidence="5 6">
    <name type="scientific">Aureobasidium uvarum</name>
    <dbReference type="NCBI Taxonomy" id="2773716"/>
    <lineage>
        <taxon>Eukaryota</taxon>
        <taxon>Fungi</taxon>
        <taxon>Dikarya</taxon>
        <taxon>Ascomycota</taxon>
        <taxon>Pezizomycotina</taxon>
        <taxon>Dothideomycetes</taxon>
        <taxon>Dothideomycetidae</taxon>
        <taxon>Dothideales</taxon>
        <taxon>Saccotheciaceae</taxon>
        <taxon>Aureobasidium</taxon>
    </lineage>
</organism>
<dbReference type="NCBIfam" id="TIGR01011">
    <property type="entry name" value="rpsB_bact"/>
    <property type="match status" value="1"/>
</dbReference>
<gene>
    <name evidence="5" type="ORF">AWRI4620_LOCUS1117</name>
</gene>
<dbReference type="InterPro" id="IPR001865">
    <property type="entry name" value="Ribosomal_uS2"/>
</dbReference>
<protein>
    <recommendedName>
        <fullName evidence="7">Ribosomal protein S2</fullName>
    </recommendedName>
</protein>
<feature type="non-terminal residue" evidence="5">
    <location>
        <position position="1"/>
    </location>
</feature>
<dbReference type="EMBL" id="CAINUL010000001">
    <property type="protein sequence ID" value="CAD0106862.1"/>
    <property type="molecule type" value="Genomic_DNA"/>
</dbReference>
<evidence type="ECO:0000256" key="4">
    <source>
        <dbReference type="SAM" id="MobiDB-lite"/>
    </source>
</evidence>
<dbReference type="SUPFAM" id="SSF52313">
    <property type="entry name" value="Ribosomal protein S2"/>
    <property type="match status" value="1"/>
</dbReference>
<dbReference type="CDD" id="cd01425">
    <property type="entry name" value="RPS2"/>
    <property type="match status" value="1"/>
</dbReference>
<sequence length="587" mass="64257">MQGRRAAAMLRQGRVHRSFPSRISKCSAVHCDFVHSLSAPQPSLPNDSTINSLTARAVAKPARCLHSSAICLQQNQPIDPASYSFSSRIQPPVDGDQVARDYRAFKHHQEVTNRIGSVVSPRYQPHTQLTQPPSPDEISLELLLASQSHLGHSTSLWNPANARYIFGVRQGVHIISLDQTASHLRRACSVVRGVAQRGGLILFVGTREGQERIVVKAAELAGGCHLFDRWIPGSITNGAQILGRCRTKVVDENDKEIKGFEEQLEAKGALKPDLVVCLNPLENYVLLHECGLNNIPTIGVIDTDANPTWVTYPIPANDDSLRCINLIGGVLGRAAESGLKSRLGQAANGVVTYAARHNLAPPTADQIAAAYEAERSFARNNAFDQDADQRIVTSSAPADEDARIQEKADTTMMSAFEYAQFADFEEEATGAAIEMHYPDQKSPETAEMAELRENLRRTHRALNIPVEGEPTYFESEPIDTETAVELEAETQDMMDEPLTQQEAAALHSQDGGKGENPYEGGSYRSALKMRKNAADATLSRMVALKRRAYGEELSAEDQEVLRKLDEAAKNAPAADEGEFALPPRRPS</sequence>
<evidence type="ECO:0000256" key="3">
    <source>
        <dbReference type="ARBA" id="ARBA00023274"/>
    </source>
</evidence>
<dbReference type="PANTHER" id="PTHR12534:SF0">
    <property type="entry name" value="SMALL RIBOSOMAL SUBUNIT PROTEIN US2M"/>
    <property type="match status" value="1"/>
</dbReference>
<dbReference type="Gene3D" id="3.40.50.10490">
    <property type="entry name" value="Glucose-6-phosphate isomerase like protein, domain 1"/>
    <property type="match status" value="1"/>
</dbReference>
<comment type="caution">
    <text evidence="5">The sequence shown here is derived from an EMBL/GenBank/DDBJ whole genome shotgun (WGS) entry which is preliminary data.</text>
</comment>
<evidence type="ECO:0000256" key="2">
    <source>
        <dbReference type="ARBA" id="ARBA00022980"/>
    </source>
</evidence>
<feature type="region of interest" description="Disordered" evidence="4">
    <location>
        <begin position="566"/>
        <end position="587"/>
    </location>
</feature>
<proteinExistence type="inferred from homology"/>
<dbReference type="GO" id="GO:0005763">
    <property type="term" value="C:mitochondrial small ribosomal subunit"/>
    <property type="evidence" value="ECO:0007669"/>
    <property type="project" value="TreeGrafter"/>
</dbReference>
<reference evidence="5" key="1">
    <citation type="submission" date="2020-06" db="EMBL/GenBank/DDBJ databases">
        <authorList>
            <person name="Onetto C."/>
        </authorList>
    </citation>
    <scope>NUCLEOTIDE SEQUENCE</scope>
</reference>
<dbReference type="GO" id="GO:0006412">
    <property type="term" value="P:translation"/>
    <property type="evidence" value="ECO:0007669"/>
    <property type="project" value="InterPro"/>
</dbReference>
<evidence type="ECO:0000256" key="1">
    <source>
        <dbReference type="ARBA" id="ARBA00006242"/>
    </source>
</evidence>
<accession>A0A9N8PND3</accession>
<evidence type="ECO:0000313" key="5">
    <source>
        <dbReference type="EMBL" id="CAD0106862.1"/>
    </source>
</evidence>
<keyword evidence="6" id="KW-1185">Reference proteome</keyword>
<dbReference type="InterPro" id="IPR005706">
    <property type="entry name" value="Ribosomal_uS2_bac/mit/plastid"/>
</dbReference>
<dbReference type="PRINTS" id="PR00395">
    <property type="entry name" value="RIBOSOMALS2"/>
</dbReference>
<dbReference type="InterPro" id="IPR023591">
    <property type="entry name" value="Ribosomal_uS2_flav_dom_sf"/>
</dbReference>
<dbReference type="AlphaFoldDB" id="A0A9N8PND3"/>
<dbReference type="PANTHER" id="PTHR12534">
    <property type="entry name" value="30S RIBOSOMAL PROTEIN S2 PROKARYOTIC AND ORGANELLAR"/>
    <property type="match status" value="1"/>
</dbReference>
<evidence type="ECO:0000313" key="6">
    <source>
        <dbReference type="Proteomes" id="UP000745764"/>
    </source>
</evidence>